<organism evidence="2 3">
    <name type="scientific">Digitaria exilis</name>
    <dbReference type="NCBI Taxonomy" id="1010633"/>
    <lineage>
        <taxon>Eukaryota</taxon>
        <taxon>Viridiplantae</taxon>
        <taxon>Streptophyta</taxon>
        <taxon>Embryophyta</taxon>
        <taxon>Tracheophyta</taxon>
        <taxon>Spermatophyta</taxon>
        <taxon>Magnoliopsida</taxon>
        <taxon>Liliopsida</taxon>
        <taxon>Poales</taxon>
        <taxon>Poaceae</taxon>
        <taxon>PACMAD clade</taxon>
        <taxon>Panicoideae</taxon>
        <taxon>Panicodae</taxon>
        <taxon>Paniceae</taxon>
        <taxon>Anthephorinae</taxon>
        <taxon>Digitaria</taxon>
    </lineage>
</organism>
<protein>
    <recommendedName>
        <fullName evidence="1">F-box domain-containing protein</fullName>
    </recommendedName>
</protein>
<dbReference type="Pfam" id="PF00646">
    <property type="entry name" value="F-box"/>
    <property type="match status" value="1"/>
</dbReference>
<dbReference type="OrthoDB" id="594359at2759"/>
<evidence type="ECO:0000313" key="3">
    <source>
        <dbReference type="Proteomes" id="UP000636709"/>
    </source>
</evidence>
<dbReference type="EMBL" id="JACEFO010001753">
    <property type="protein sequence ID" value="KAF8711434.1"/>
    <property type="molecule type" value="Genomic_DNA"/>
</dbReference>
<dbReference type="InterPro" id="IPR036047">
    <property type="entry name" value="F-box-like_dom_sf"/>
</dbReference>
<dbReference type="InterPro" id="IPR013187">
    <property type="entry name" value="F-box-assoc_dom_typ3"/>
</dbReference>
<dbReference type="CDD" id="cd22157">
    <property type="entry name" value="F-box_AtFBW1-like"/>
    <property type="match status" value="1"/>
</dbReference>
<dbReference type="SMART" id="SM00256">
    <property type="entry name" value="FBOX"/>
    <property type="match status" value="1"/>
</dbReference>
<dbReference type="InterPro" id="IPR001810">
    <property type="entry name" value="F-box_dom"/>
</dbReference>
<accession>A0A835ES79</accession>
<dbReference type="SUPFAM" id="SSF81383">
    <property type="entry name" value="F-box domain"/>
    <property type="match status" value="1"/>
</dbReference>
<evidence type="ECO:0000313" key="2">
    <source>
        <dbReference type="EMBL" id="KAF8711434.1"/>
    </source>
</evidence>
<keyword evidence="3" id="KW-1185">Reference proteome</keyword>
<proteinExistence type="predicted"/>
<sequence>MASSSQHPRTQRGDDGELSGSIDALLHRDALHEILLRVPAKALYRFRTVCQSWRSLLSAPSFVAAHAARHGDDQPLLAVCGWVPGTGRRAAEFKLLDTLSGHVVKRFDVGPPSLLRRVWSSSHLDLVLIVRRVDHHHRTMRDDRRPLSVLDPATGDVTVLPGGCYDDTRTSFVFGRVAAASSSSTGEGDGEYKFCKILTVGGGGGSRGAWRDAPAPPVHIKTFHRGEAVVAGGVVYHLVDCSGGWTIAAFDLGAEQWLPDLLHGPAEPPAPPANSNSREGRSLAEVNGRLAAVYSTTSAMEMWQLMGSGKKAQWCKRCRVLMSFMDTECRYWLTPDPVPLWVMDDGRVAFWLRGLSQSGTLWIYDPMTETCTRLANCLRMGASGYTGSLLRQ</sequence>
<reference evidence="2" key="1">
    <citation type="submission" date="2020-07" db="EMBL/GenBank/DDBJ databases">
        <title>Genome sequence and genetic diversity analysis of an under-domesticated orphan crop, white fonio (Digitaria exilis).</title>
        <authorList>
            <person name="Bennetzen J.L."/>
            <person name="Chen S."/>
            <person name="Ma X."/>
            <person name="Wang X."/>
            <person name="Yssel A.E.J."/>
            <person name="Chaluvadi S.R."/>
            <person name="Johnson M."/>
            <person name="Gangashetty P."/>
            <person name="Hamidou F."/>
            <person name="Sanogo M.D."/>
            <person name="Zwaenepoel A."/>
            <person name="Wallace J."/>
            <person name="Van De Peer Y."/>
            <person name="Van Deynze A."/>
        </authorList>
    </citation>
    <scope>NUCLEOTIDE SEQUENCE</scope>
    <source>
        <tissue evidence="2">Leaves</tissue>
    </source>
</reference>
<dbReference type="InterPro" id="IPR011043">
    <property type="entry name" value="Gal_Oxase/kelch_b-propeller"/>
</dbReference>
<gene>
    <name evidence="2" type="ORF">HU200_029466</name>
</gene>
<evidence type="ECO:0000259" key="1">
    <source>
        <dbReference type="SMART" id="SM00256"/>
    </source>
</evidence>
<dbReference type="AlphaFoldDB" id="A0A835ES79"/>
<feature type="domain" description="F-box" evidence="1">
    <location>
        <begin position="26"/>
        <end position="66"/>
    </location>
</feature>
<comment type="caution">
    <text evidence="2">The sequence shown here is derived from an EMBL/GenBank/DDBJ whole genome shotgun (WGS) entry which is preliminary data.</text>
</comment>
<name>A0A835ES79_9POAL</name>
<dbReference type="Proteomes" id="UP000636709">
    <property type="component" value="Unassembled WGS sequence"/>
</dbReference>
<dbReference type="PANTHER" id="PTHR31111:SF133">
    <property type="entry name" value="OS07G0196600 PROTEIN"/>
    <property type="match status" value="1"/>
</dbReference>
<dbReference type="Pfam" id="PF08268">
    <property type="entry name" value="FBA_3"/>
    <property type="match status" value="1"/>
</dbReference>
<dbReference type="SUPFAM" id="SSF50965">
    <property type="entry name" value="Galactose oxidase, central domain"/>
    <property type="match status" value="1"/>
</dbReference>
<dbReference type="Gene3D" id="1.20.1280.50">
    <property type="match status" value="1"/>
</dbReference>
<dbReference type="PANTHER" id="PTHR31111">
    <property type="entry name" value="BNAA05G37150D PROTEIN-RELATED"/>
    <property type="match status" value="1"/>
</dbReference>